<dbReference type="PROSITE" id="PS50135">
    <property type="entry name" value="ZF_ZZ_2"/>
    <property type="match status" value="1"/>
</dbReference>
<dbReference type="GO" id="GO:0016010">
    <property type="term" value="C:dystrophin-associated glycoprotein complex"/>
    <property type="evidence" value="ECO:0007669"/>
    <property type="project" value="UniProtKB-ARBA"/>
</dbReference>
<evidence type="ECO:0000256" key="11">
    <source>
        <dbReference type="ARBA" id="ARBA00023212"/>
    </source>
</evidence>
<evidence type="ECO:0000256" key="12">
    <source>
        <dbReference type="PROSITE-ProRule" id="PRU00228"/>
    </source>
</evidence>
<evidence type="ECO:0000256" key="13">
    <source>
        <dbReference type="SAM" id="Coils"/>
    </source>
</evidence>
<evidence type="ECO:0000313" key="16">
    <source>
        <dbReference type="EMBL" id="OAF65301.1"/>
    </source>
</evidence>
<dbReference type="GO" id="GO:0045202">
    <property type="term" value="C:synapse"/>
    <property type="evidence" value="ECO:0007669"/>
    <property type="project" value="GOC"/>
</dbReference>
<dbReference type="CDD" id="cd00201">
    <property type="entry name" value="WW"/>
    <property type="match status" value="1"/>
</dbReference>
<comment type="subcellular location">
    <subcellularLocation>
        <location evidence="1">Cell membrane</location>
        <topology evidence="1">Peripheral membrane protein</topology>
    </subcellularLocation>
    <subcellularLocation>
        <location evidence="2">Cytoplasm</location>
        <location evidence="2">Cytoskeleton</location>
    </subcellularLocation>
</comment>
<evidence type="ECO:0000256" key="6">
    <source>
        <dbReference type="ARBA" id="ARBA00022771"/>
    </source>
</evidence>
<dbReference type="SUPFAM" id="SSF57850">
    <property type="entry name" value="RING/U-box"/>
    <property type="match status" value="1"/>
</dbReference>
<feature type="domain" description="WW" evidence="14">
    <location>
        <begin position="417"/>
        <end position="450"/>
    </location>
</feature>
<evidence type="ECO:0008006" key="18">
    <source>
        <dbReference type="Google" id="ProtNLM"/>
    </source>
</evidence>
<keyword evidence="8" id="KW-0106">Calcium</keyword>
<keyword evidence="17" id="KW-1185">Reference proteome</keyword>
<evidence type="ECO:0000256" key="5">
    <source>
        <dbReference type="ARBA" id="ARBA00022723"/>
    </source>
</evidence>
<dbReference type="PANTHER" id="PTHR12268">
    <property type="entry name" value="E3 UBIQUITIN-PROTEIN LIGASE KCMF1"/>
    <property type="match status" value="1"/>
</dbReference>
<dbReference type="SMART" id="SM00456">
    <property type="entry name" value="WW"/>
    <property type="match status" value="1"/>
</dbReference>
<dbReference type="Pfam" id="PF09068">
    <property type="entry name" value="EF-hand_2"/>
    <property type="match status" value="1"/>
</dbReference>
<keyword evidence="7" id="KW-0862">Zinc</keyword>
<dbReference type="InterPro" id="IPR001202">
    <property type="entry name" value="WW_dom"/>
</dbReference>
<keyword evidence="4" id="KW-0963">Cytoplasm</keyword>
<dbReference type="GO" id="GO:0005856">
    <property type="term" value="C:cytoskeleton"/>
    <property type="evidence" value="ECO:0007669"/>
    <property type="project" value="UniProtKB-SubCell"/>
</dbReference>
<dbReference type="Proteomes" id="UP000078046">
    <property type="component" value="Unassembled WGS sequence"/>
</dbReference>
<evidence type="ECO:0000256" key="9">
    <source>
        <dbReference type="ARBA" id="ARBA00023136"/>
    </source>
</evidence>
<dbReference type="Pfam" id="PF00569">
    <property type="entry name" value="ZZ"/>
    <property type="match status" value="1"/>
</dbReference>
<evidence type="ECO:0000256" key="2">
    <source>
        <dbReference type="ARBA" id="ARBA00004245"/>
    </source>
</evidence>
<feature type="domain" description="ZZ-type" evidence="15">
    <location>
        <begin position="581"/>
        <end position="637"/>
    </location>
</feature>
<dbReference type="GO" id="GO:0099536">
    <property type="term" value="P:synaptic signaling"/>
    <property type="evidence" value="ECO:0007669"/>
    <property type="project" value="TreeGrafter"/>
</dbReference>
<dbReference type="InterPro" id="IPR050774">
    <property type="entry name" value="KCMF1/Dystrophin"/>
</dbReference>
<keyword evidence="13" id="KW-0175">Coiled coil</keyword>
<evidence type="ECO:0000259" key="14">
    <source>
        <dbReference type="PROSITE" id="PS50020"/>
    </source>
</evidence>
<gene>
    <name evidence="16" type="ORF">A3Q56_06991</name>
</gene>
<evidence type="ECO:0000256" key="4">
    <source>
        <dbReference type="ARBA" id="ARBA00022490"/>
    </source>
</evidence>
<dbReference type="PROSITE" id="PS50020">
    <property type="entry name" value="WW_DOMAIN_2"/>
    <property type="match status" value="1"/>
</dbReference>
<dbReference type="GO" id="GO:0042383">
    <property type="term" value="C:sarcolemma"/>
    <property type="evidence" value="ECO:0007669"/>
    <property type="project" value="UniProtKB-SubCell"/>
</dbReference>
<accession>A0A177AV62</accession>
<keyword evidence="3" id="KW-1003">Cell membrane</keyword>
<proteinExistence type="predicted"/>
<dbReference type="SUPFAM" id="SSF46966">
    <property type="entry name" value="Spectrin repeat"/>
    <property type="match status" value="1"/>
</dbReference>
<dbReference type="Gene3D" id="2.20.70.10">
    <property type="match status" value="1"/>
</dbReference>
<dbReference type="Gene3D" id="1.20.58.60">
    <property type="match status" value="1"/>
</dbReference>
<dbReference type="EMBL" id="LWCA01001355">
    <property type="protein sequence ID" value="OAF65301.1"/>
    <property type="molecule type" value="Genomic_DNA"/>
</dbReference>
<keyword evidence="9" id="KW-0472">Membrane</keyword>
<dbReference type="Gene3D" id="6.10.140.70">
    <property type="match status" value="1"/>
</dbReference>
<sequence length="723" mass="85060">MMEQDTSFNVESQDLANENSNFIDWTENLNDKLIVLEKQCDLNLDESKDNYLETFKNVCNKIMEVNKDIRCHKYNINLNSRKVKTQLNHDVIEDYNQSFKLDLKSSPEILKKTSFSFTASKHNYKVTTNLKNAISKSTTDAIENVENDERGNIDNKESLIQTHLKKFNHIWISFLSNNDHWSTFLIHLNKTQLSVCNIIKESQSIILINISVDEYGNNLTTIKNNVSKYNQYKECVMNIQDVSNFISYSVNIIPKWQNLVGNLNVAYQKLKELKKDWTDLENLLNKLTTHSDVVSKLLSEFNKKYKECDDNLREKMNEFDNLKPTKEILLQDLNNEIEFCKNMQKSLIDYDEMFIKLQVLIDQLFENGIKCFEKVHTFRNTLLERKDTLIIGLESRRSDLEKIDLEFGSESQHFLNISVDKPWQRFVSDKKTPYYINNYTNDSQWDHPLIEIIIQGLEDFNYIKYAAYRVATKIAFLQRRLYLDKIKIAAIITVSNCKEFLNLDNYSNVSITLIVSYLTKLFNLITNSNYGENISMKALSSKNELKDDISRTLLVKLLSHEPFFILWVPTYHRIILANTQKHNVKCRACLSTAFYGLRFRCMKCLRYNMCQRCFFSKQMPAKHITRHELREHCYKTTLLEEIIVYSKIFKYKLFKKNKKITYYDSGIGVCETSIDSIHSNEKEHYFKEVSTCSTINRQDDCNNFVVNPKNNDDLKCKNNTIIN</sequence>
<comment type="caution">
    <text evidence="16">The sequence shown here is derived from an EMBL/GenBank/DDBJ whole genome shotgun (WGS) entry which is preliminary data.</text>
</comment>
<dbReference type="PANTHER" id="PTHR12268:SF14">
    <property type="entry name" value="DYSTROPHIN-1"/>
    <property type="match status" value="1"/>
</dbReference>
<keyword evidence="10" id="KW-0009">Actin-binding</keyword>
<dbReference type="InterPro" id="IPR043145">
    <property type="entry name" value="Znf_ZZ_sf"/>
</dbReference>
<dbReference type="AlphaFoldDB" id="A0A177AV62"/>
<protein>
    <recommendedName>
        <fullName evidence="18">Dystrophin</fullName>
    </recommendedName>
</protein>
<feature type="coiled-coil region" evidence="13">
    <location>
        <begin position="270"/>
        <end position="318"/>
    </location>
</feature>
<organism evidence="16 17">
    <name type="scientific">Intoshia linei</name>
    <dbReference type="NCBI Taxonomy" id="1819745"/>
    <lineage>
        <taxon>Eukaryota</taxon>
        <taxon>Metazoa</taxon>
        <taxon>Spiralia</taxon>
        <taxon>Lophotrochozoa</taxon>
        <taxon>Mesozoa</taxon>
        <taxon>Orthonectida</taxon>
        <taxon>Rhopaluridae</taxon>
        <taxon>Intoshia</taxon>
    </lineage>
</organism>
<dbReference type="SUPFAM" id="SSF51045">
    <property type="entry name" value="WW domain"/>
    <property type="match status" value="1"/>
</dbReference>
<dbReference type="GO" id="GO:0003779">
    <property type="term" value="F:actin binding"/>
    <property type="evidence" value="ECO:0007669"/>
    <property type="project" value="UniProtKB-KW"/>
</dbReference>
<evidence type="ECO:0000256" key="7">
    <source>
        <dbReference type="ARBA" id="ARBA00022833"/>
    </source>
</evidence>
<evidence type="ECO:0000256" key="8">
    <source>
        <dbReference type="ARBA" id="ARBA00022837"/>
    </source>
</evidence>
<dbReference type="GO" id="GO:0008270">
    <property type="term" value="F:zinc ion binding"/>
    <property type="evidence" value="ECO:0007669"/>
    <property type="project" value="UniProtKB-KW"/>
</dbReference>
<dbReference type="PROSITE" id="PS01159">
    <property type="entry name" value="WW_DOMAIN_1"/>
    <property type="match status" value="1"/>
</dbReference>
<keyword evidence="6 12" id="KW-0863">Zinc-finger</keyword>
<dbReference type="InterPro" id="IPR000433">
    <property type="entry name" value="Znf_ZZ"/>
</dbReference>
<feature type="non-terminal residue" evidence="16">
    <location>
        <position position="723"/>
    </location>
</feature>
<reference evidence="16 17" key="1">
    <citation type="submission" date="2016-04" db="EMBL/GenBank/DDBJ databases">
        <title>The genome of Intoshia linei affirms orthonectids as highly simplified spiralians.</title>
        <authorList>
            <person name="Mikhailov K.V."/>
            <person name="Slusarev G.S."/>
            <person name="Nikitin M.A."/>
            <person name="Logacheva M.D."/>
            <person name="Penin A."/>
            <person name="Aleoshin V."/>
            <person name="Panchin Y.V."/>
        </authorList>
    </citation>
    <scope>NUCLEOTIDE SEQUENCE [LARGE SCALE GENOMIC DNA]</scope>
    <source>
        <strain evidence="16">Intl2013</strain>
        <tissue evidence="16">Whole animal</tissue>
    </source>
</reference>
<evidence type="ECO:0000259" key="15">
    <source>
        <dbReference type="PROSITE" id="PS50135"/>
    </source>
</evidence>
<evidence type="ECO:0000256" key="3">
    <source>
        <dbReference type="ARBA" id="ARBA00022475"/>
    </source>
</evidence>
<dbReference type="InterPro" id="IPR015153">
    <property type="entry name" value="EF-hand_dom_typ1"/>
</dbReference>
<dbReference type="Gene3D" id="3.30.60.90">
    <property type="match status" value="1"/>
</dbReference>
<name>A0A177AV62_9BILA</name>
<dbReference type="InterPro" id="IPR036020">
    <property type="entry name" value="WW_dom_sf"/>
</dbReference>
<dbReference type="OrthoDB" id="10057795at2759"/>
<evidence type="ECO:0000313" key="17">
    <source>
        <dbReference type="Proteomes" id="UP000078046"/>
    </source>
</evidence>
<keyword evidence="11" id="KW-0206">Cytoskeleton</keyword>
<dbReference type="GO" id="GO:0005737">
    <property type="term" value="C:cytoplasm"/>
    <property type="evidence" value="ECO:0007669"/>
    <property type="project" value="UniProtKB-ARBA"/>
</dbReference>
<dbReference type="SMART" id="SM00291">
    <property type="entry name" value="ZnF_ZZ"/>
    <property type="match status" value="1"/>
</dbReference>
<evidence type="ECO:0000256" key="10">
    <source>
        <dbReference type="ARBA" id="ARBA00023203"/>
    </source>
</evidence>
<evidence type="ECO:0000256" key="1">
    <source>
        <dbReference type="ARBA" id="ARBA00004202"/>
    </source>
</evidence>
<keyword evidence="5" id="KW-0479">Metal-binding</keyword>